<sequence>MNRREILTTLGATATGLVALAETGARADQEHSAPRDRAHENCLQACESCERICNETFHHCYEQVAQGRKEHAKALRLVADCAKFCGLSASLIANQSPLMTYACAACAEACNACAKECDKFDSAEMKACAKACRNCETTCRAMVKAMGGHAHQG</sequence>
<evidence type="ECO:0000313" key="2">
    <source>
        <dbReference type="Proteomes" id="UP000010798"/>
    </source>
</evidence>
<reference evidence="1 2" key="1">
    <citation type="submission" date="2012-02" db="EMBL/GenBank/DDBJ databases">
        <title>Complete sequence of chromosome of Singulisphaera acidiphila DSM 18658.</title>
        <authorList>
            <consortium name="US DOE Joint Genome Institute (JGI-PGF)"/>
            <person name="Lucas S."/>
            <person name="Copeland A."/>
            <person name="Lapidus A."/>
            <person name="Glavina del Rio T."/>
            <person name="Dalin E."/>
            <person name="Tice H."/>
            <person name="Bruce D."/>
            <person name="Goodwin L."/>
            <person name="Pitluck S."/>
            <person name="Peters L."/>
            <person name="Ovchinnikova G."/>
            <person name="Chertkov O."/>
            <person name="Kyrpides N."/>
            <person name="Mavromatis K."/>
            <person name="Ivanova N."/>
            <person name="Brettin T."/>
            <person name="Detter J.C."/>
            <person name="Han C."/>
            <person name="Larimer F."/>
            <person name="Land M."/>
            <person name="Hauser L."/>
            <person name="Markowitz V."/>
            <person name="Cheng J.-F."/>
            <person name="Hugenholtz P."/>
            <person name="Woyke T."/>
            <person name="Wu D."/>
            <person name="Tindall B."/>
            <person name="Pomrenke H."/>
            <person name="Brambilla E."/>
            <person name="Klenk H.-P."/>
            <person name="Eisen J.A."/>
        </authorList>
    </citation>
    <scope>NUCLEOTIDE SEQUENCE [LARGE SCALE GENOMIC DNA]</scope>
    <source>
        <strain evidence="2">ATCC BAA-1392 / DSM 18658 / VKM B-2454 / MOB10</strain>
    </source>
</reference>
<dbReference type="HOGENOM" id="CLU_142273_1_0_0"/>
<dbReference type="OrthoDB" id="289681at2"/>
<dbReference type="SMR" id="L0DEH4"/>
<dbReference type="PANTHER" id="PTHR37310:SF1">
    <property type="entry name" value="CYTOPLASMIC PROTEIN"/>
    <property type="match status" value="1"/>
</dbReference>
<dbReference type="EMBL" id="CP003364">
    <property type="protein sequence ID" value="AGA27774.1"/>
    <property type="molecule type" value="Genomic_DNA"/>
</dbReference>
<dbReference type="AlphaFoldDB" id="L0DEH4"/>
<proteinExistence type="predicted"/>
<dbReference type="STRING" id="886293.Sinac_3518"/>
<dbReference type="KEGG" id="saci:Sinac_3518"/>
<dbReference type="PANTHER" id="PTHR37310">
    <property type="entry name" value="CYTOPLASMIC PROTEIN-RELATED"/>
    <property type="match status" value="1"/>
</dbReference>
<accession>L0DEH4</accession>
<dbReference type="RefSeq" id="WP_015246918.1">
    <property type="nucleotide sequence ID" value="NC_019892.1"/>
</dbReference>
<dbReference type="InterPro" id="IPR005560">
    <property type="entry name" value="Csp_YhjQ"/>
</dbReference>
<organism evidence="1 2">
    <name type="scientific">Singulisphaera acidiphila (strain ATCC BAA-1392 / DSM 18658 / VKM B-2454 / MOB10)</name>
    <dbReference type="NCBI Taxonomy" id="886293"/>
    <lineage>
        <taxon>Bacteria</taxon>
        <taxon>Pseudomonadati</taxon>
        <taxon>Planctomycetota</taxon>
        <taxon>Planctomycetia</taxon>
        <taxon>Isosphaerales</taxon>
        <taxon>Isosphaeraceae</taxon>
        <taxon>Singulisphaera</taxon>
    </lineage>
</organism>
<evidence type="ECO:0000313" key="1">
    <source>
        <dbReference type="EMBL" id="AGA27774.1"/>
    </source>
</evidence>
<gene>
    <name evidence="1" type="ordered locus">Sinac_3518</name>
</gene>
<dbReference type="Gene3D" id="1.20.1270.360">
    <property type="match status" value="1"/>
</dbReference>
<dbReference type="eggNOG" id="ENOG5032SB1">
    <property type="taxonomic scope" value="Bacteria"/>
</dbReference>
<dbReference type="Pfam" id="PF03860">
    <property type="entry name" value="Csp"/>
    <property type="match status" value="1"/>
</dbReference>
<evidence type="ECO:0008006" key="3">
    <source>
        <dbReference type="Google" id="ProtNLM"/>
    </source>
</evidence>
<name>L0DEH4_SINAD</name>
<protein>
    <recommendedName>
        <fullName evidence="3">Ferredoxin</fullName>
    </recommendedName>
</protein>
<dbReference type="Proteomes" id="UP000010798">
    <property type="component" value="Chromosome"/>
</dbReference>
<keyword evidence="2" id="KW-1185">Reference proteome</keyword>